<feature type="domain" description="Type III secretion system flagellar brake protein YcgR PilZN" evidence="4">
    <location>
        <begin position="29"/>
        <end position="133"/>
    </location>
</feature>
<dbReference type="InterPro" id="IPR012349">
    <property type="entry name" value="Split_barrel_FMN-bd"/>
</dbReference>
<evidence type="ECO:0000256" key="2">
    <source>
        <dbReference type="ARBA" id="ARBA00022741"/>
    </source>
</evidence>
<keyword evidence="3" id="KW-0975">Bacterial flagellum</keyword>
<reference evidence="5 6" key="1">
    <citation type="submission" date="2018-02" db="EMBL/GenBank/DDBJ databases">
        <title>Subsurface microbial communities from deep shales in Ohio and West Virginia, USA.</title>
        <authorList>
            <person name="Wrighton K."/>
        </authorList>
    </citation>
    <scope>NUCLEOTIDE SEQUENCE [LARGE SCALE GENOMIC DNA]</scope>
    <source>
        <strain evidence="5 6">OWC-DMM</strain>
    </source>
</reference>
<comment type="caution">
    <text evidence="5">The sequence shown here is derived from an EMBL/GenBank/DDBJ whole genome shotgun (WGS) entry which is preliminary data.</text>
</comment>
<evidence type="ECO:0000256" key="3">
    <source>
        <dbReference type="ARBA" id="ARBA00023143"/>
    </source>
</evidence>
<dbReference type="EMBL" id="PTIZ01000009">
    <property type="protein sequence ID" value="PPK74439.1"/>
    <property type="molecule type" value="Genomic_DNA"/>
</dbReference>
<dbReference type="AlphaFoldDB" id="A0A2S6HAC6"/>
<dbReference type="Pfam" id="PF07317">
    <property type="entry name" value="PilZN"/>
    <property type="match status" value="1"/>
</dbReference>
<sequence length="254" mass="28710">MLTYQTNHAEPHYKCIPEPTIIGNTYNNYTIANQDDIRKKLNHLLSKNVLLSIKVPGKFATSTLLTTITCIEGDHIFLGGFQNERFNKDLLMQSTVAVSANFEGIAVNFILSDFNGHDIDATFNLKAPLPQSMEWVQRRDARRVKVPINIPVKIQYKNQAEYFNVTDISVTGLSYINQVENLQPTIIGGLHSDCNIVLPDKSILPACLEIANNITIPLKHSKQVNRVGCEIKQASYRLDTALQRLINQIDFHYQ</sequence>
<proteinExistence type="predicted"/>
<protein>
    <submittedName>
        <fullName evidence="5">Regulator YcgR</fullName>
    </submittedName>
</protein>
<dbReference type="Proteomes" id="UP000240010">
    <property type="component" value="Unassembled WGS sequence"/>
</dbReference>
<keyword evidence="1" id="KW-0973">c-di-GMP</keyword>
<dbReference type="Gene3D" id="2.40.10.220">
    <property type="entry name" value="predicted glycosyltransferase like domains"/>
    <property type="match status" value="1"/>
</dbReference>
<evidence type="ECO:0000313" key="6">
    <source>
        <dbReference type="Proteomes" id="UP000240010"/>
    </source>
</evidence>
<gene>
    <name evidence="5" type="ORF">B0F87_10985</name>
</gene>
<name>A0A2S6HAC6_9GAMM</name>
<dbReference type="Gene3D" id="2.30.110.10">
    <property type="entry name" value="Electron Transport, Fmn-binding Protein, Chain A"/>
    <property type="match status" value="1"/>
</dbReference>
<keyword evidence="2" id="KW-0547">Nucleotide-binding</keyword>
<evidence type="ECO:0000259" key="4">
    <source>
        <dbReference type="Pfam" id="PF07317"/>
    </source>
</evidence>
<dbReference type="RefSeq" id="WP_181050142.1">
    <property type="nucleotide sequence ID" value="NZ_PTIZ01000009.1"/>
</dbReference>
<dbReference type="InterPro" id="IPR009926">
    <property type="entry name" value="T3SS_YcgR_PilZN"/>
</dbReference>
<evidence type="ECO:0000313" key="5">
    <source>
        <dbReference type="EMBL" id="PPK74439.1"/>
    </source>
</evidence>
<dbReference type="GO" id="GO:0000166">
    <property type="term" value="F:nucleotide binding"/>
    <property type="evidence" value="ECO:0007669"/>
    <property type="project" value="UniProtKB-KW"/>
</dbReference>
<evidence type="ECO:0000256" key="1">
    <source>
        <dbReference type="ARBA" id="ARBA00022636"/>
    </source>
</evidence>
<organism evidence="5 6">
    <name type="scientific">Methylobacter tundripaludum</name>
    <dbReference type="NCBI Taxonomy" id="173365"/>
    <lineage>
        <taxon>Bacteria</taxon>
        <taxon>Pseudomonadati</taxon>
        <taxon>Pseudomonadota</taxon>
        <taxon>Gammaproteobacteria</taxon>
        <taxon>Methylococcales</taxon>
        <taxon>Methylococcaceae</taxon>
        <taxon>Methylobacter</taxon>
    </lineage>
</organism>
<accession>A0A2S6HAC6</accession>